<protein>
    <submittedName>
        <fullName evidence="1">Uncharacterized protein</fullName>
    </submittedName>
</protein>
<gene>
    <name evidence="1" type="ORF">E4M00_10175</name>
</gene>
<proteinExistence type="predicted"/>
<dbReference type="Proteomes" id="UP000298127">
    <property type="component" value="Unassembled WGS sequence"/>
</dbReference>
<reference evidence="1 2" key="1">
    <citation type="journal article" date="2018" name="J. Microbiol.">
        <title>Leifsonia flava sp. nov., a novel actinobacterium isolated from the rhizosphere of Aquilegia viridiflora.</title>
        <authorList>
            <person name="Cai Y."/>
            <person name="Tao W.Z."/>
            <person name="Ma Y.J."/>
            <person name="Cheng J."/>
            <person name="Zhang M.Y."/>
            <person name="Zhang Y.X."/>
        </authorList>
    </citation>
    <scope>NUCLEOTIDE SEQUENCE [LARGE SCALE GENOMIC DNA]</scope>
    <source>
        <strain evidence="1 2">SYP-B2174</strain>
    </source>
</reference>
<accession>A0A4Y9R2M8</accession>
<dbReference type="EMBL" id="SPQZ01000003">
    <property type="protein sequence ID" value="TFV98358.1"/>
    <property type="molecule type" value="Genomic_DNA"/>
</dbReference>
<name>A0A4Y9R2M8_9MICO</name>
<organism evidence="1 2">
    <name type="scientific">Orlajensenia leifsoniae</name>
    <dbReference type="NCBI Taxonomy" id="2561933"/>
    <lineage>
        <taxon>Bacteria</taxon>
        <taxon>Bacillati</taxon>
        <taxon>Actinomycetota</taxon>
        <taxon>Actinomycetes</taxon>
        <taxon>Micrococcales</taxon>
        <taxon>Microbacteriaceae</taxon>
        <taxon>Orlajensenia</taxon>
    </lineage>
</organism>
<dbReference type="AlphaFoldDB" id="A0A4Y9R2M8"/>
<dbReference type="RefSeq" id="WP_135120348.1">
    <property type="nucleotide sequence ID" value="NZ_SPQZ01000003.1"/>
</dbReference>
<keyword evidence="2" id="KW-1185">Reference proteome</keyword>
<evidence type="ECO:0000313" key="2">
    <source>
        <dbReference type="Proteomes" id="UP000298127"/>
    </source>
</evidence>
<sequence length="141" mass="14835">MDACAALAETAGRLASSGYSSRRFLVELGAAGGGVRTGPVWFIDAGLGGRNVLHGRGFRRHLDDGTNGQARHFAGLVAVSARLGAPLTRWLSVHVGRDAPDSADGRLTESAIRFTSGIRSGTLEQSSAAEWIRRELCARCG</sequence>
<evidence type="ECO:0000313" key="1">
    <source>
        <dbReference type="EMBL" id="TFV98358.1"/>
    </source>
</evidence>
<comment type="caution">
    <text evidence="1">The sequence shown here is derived from an EMBL/GenBank/DDBJ whole genome shotgun (WGS) entry which is preliminary data.</text>
</comment>